<proteinExistence type="predicted"/>
<dbReference type="EMBL" id="FOHT01000079">
    <property type="protein sequence ID" value="SEU17217.1"/>
    <property type="molecule type" value="Genomic_DNA"/>
</dbReference>
<accession>A0A1I0K1A5</accession>
<dbReference type="AlphaFoldDB" id="A0A1I0K1A5"/>
<evidence type="ECO:0008006" key="3">
    <source>
        <dbReference type="Google" id="ProtNLM"/>
    </source>
</evidence>
<protein>
    <recommendedName>
        <fullName evidence="3">Plasmid stabilization system protein ParE</fullName>
    </recommendedName>
</protein>
<sequence length="103" mass="12487">MVSEMEIIWTEKARLTYFCVLDYLKENWTKKELIQFSNKTEVILKALTKNPYMFVASGKHKNIRKAIIDKNNSLFYQVDKKNRRIYLLTFFDNRQNPKKLKFD</sequence>
<evidence type="ECO:0000313" key="2">
    <source>
        <dbReference type="Proteomes" id="UP000181981"/>
    </source>
</evidence>
<evidence type="ECO:0000313" key="1">
    <source>
        <dbReference type="EMBL" id="SEU17217.1"/>
    </source>
</evidence>
<dbReference type="Gene3D" id="3.30.2310.20">
    <property type="entry name" value="RelE-like"/>
    <property type="match status" value="1"/>
</dbReference>
<name>A0A1I0K1A5_9BACT</name>
<organism evidence="1 2">
    <name type="scientific">Draconibacterium orientale</name>
    <dbReference type="NCBI Taxonomy" id="1168034"/>
    <lineage>
        <taxon>Bacteria</taxon>
        <taxon>Pseudomonadati</taxon>
        <taxon>Bacteroidota</taxon>
        <taxon>Bacteroidia</taxon>
        <taxon>Marinilabiliales</taxon>
        <taxon>Prolixibacteraceae</taxon>
        <taxon>Draconibacterium</taxon>
    </lineage>
</organism>
<reference evidence="1 2" key="1">
    <citation type="submission" date="2016-10" db="EMBL/GenBank/DDBJ databases">
        <authorList>
            <person name="de Groot N.N."/>
        </authorList>
    </citation>
    <scope>NUCLEOTIDE SEQUENCE [LARGE SCALE GENOMIC DNA]</scope>
    <source>
        <strain evidence="1 2">DSM 25947</strain>
    </source>
</reference>
<dbReference type="InterPro" id="IPR035093">
    <property type="entry name" value="RelE/ParE_toxin_dom_sf"/>
</dbReference>
<dbReference type="Proteomes" id="UP000181981">
    <property type="component" value="Unassembled WGS sequence"/>
</dbReference>
<gene>
    <name evidence="1" type="ORF">SAMN05444285_1791</name>
</gene>